<organism evidence="2 3">
    <name type="scientific">Caenimonas sedimenti</name>
    <dbReference type="NCBI Taxonomy" id="2596921"/>
    <lineage>
        <taxon>Bacteria</taxon>
        <taxon>Pseudomonadati</taxon>
        <taxon>Pseudomonadota</taxon>
        <taxon>Betaproteobacteria</taxon>
        <taxon>Burkholderiales</taxon>
        <taxon>Comamonadaceae</taxon>
        <taxon>Caenimonas</taxon>
    </lineage>
</organism>
<sequence length="259" mass="29086">MRLRARNDIEIQCDEPCPLVAILRPRSGANQWVLAERYEIAPWVPASEYIDGFGNLCQRYTLPQGASRVSVESEVEVEDQIAIDRHAPQVPVAMLPDETLMYLLQSRYAPSDKMEERARAIVQGCAPGYPQAERIHDWIRENLDYRYGVSKESTCALDTLECGAGVCRDFAHVGVALTRSLQMPARVVVGYLLGLEPMDMHAWYEVFIGGRWFAFDATQDAPRGGRVRVAHGRDIADVAFLSNYGPLEIKRMEVSVAEV</sequence>
<dbReference type="Proteomes" id="UP000318199">
    <property type="component" value="Unassembled WGS sequence"/>
</dbReference>
<dbReference type="InterPro" id="IPR013589">
    <property type="entry name" value="Bac_transglu_N"/>
</dbReference>
<dbReference type="PANTHER" id="PTHR33490">
    <property type="entry name" value="BLR5614 PROTEIN-RELATED"/>
    <property type="match status" value="1"/>
</dbReference>
<feature type="domain" description="Transglutaminase-like" evidence="1">
    <location>
        <begin position="159"/>
        <end position="219"/>
    </location>
</feature>
<evidence type="ECO:0000313" key="3">
    <source>
        <dbReference type="Proteomes" id="UP000318199"/>
    </source>
</evidence>
<dbReference type="EMBL" id="VOBQ01000013">
    <property type="protein sequence ID" value="TWO69916.1"/>
    <property type="molecule type" value="Genomic_DNA"/>
</dbReference>
<dbReference type="SMART" id="SM00460">
    <property type="entry name" value="TGc"/>
    <property type="match status" value="1"/>
</dbReference>
<dbReference type="Pfam" id="PF01841">
    <property type="entry name" value="Transglut_core"/>
    <property type="match status" value="1"/>
</dbReference>
<evidence type="ECO:0000259" key="1">
    <source>
        <dbReference type="SMART" id="SM00460"/>
    </source>
</evidence>
<dbReference type="Gene3D" id="2.60.40.2250">
    <property type="match status" value="1"/>
</dbReference>
<dbReference type="Pfam" id="PF08379">
    <property type="entry name" value="Bact_transglu_N"/>
    <property type="match status" value="1"/>
</dbReference>
<dbReference type="OrthoDB" id="5438043at2"/>
<accession>A0A562ZNI1</accession>
<keyword evidence="3" id="KW-1185">Reference proteome</keyword>
<gene>
    <name evidence="2" type="ORF">FN976_16320</name>
</gene>
<protein>
    <submittedName>
        <fullName evidence="2">Transglutaminase family protein</fullName>
    </submittedName>
</protein>
<name>A0A562ZNI1_9BURK</name>
<dbReference type="AlphaFoldDB" id="A0A562ZNI1"/>
<dbReference type="Gene3D" id="3.10.620.30">
    <property type="match status" value="1"/>
</dbReference>
<comment type="caution">
    <text evidence="2">The sequence shown here is derived from an EMBL/GenBank/DDBJ whole genome shotgun (WGS) entry which is preliminary data.</text>
</comment>
<dbReference type="InterPro" id="IPR002931">
    <property type="entry name" value="Transglutaminase-like"/>
</dbReference>
<proteinExistence type="predicted"/>
<dbReference type="InterPro" id="IPR038765">
    <property type="entry name" value="Papain-like_cys_pep_sf"/>
</dbReference>
<evidence type="ECO:0000313" key="2">
    <source>
        <dbReference type="EMBL" id="TWO69916.1"/>
    </source>
</evidence>
<dbReference type="RefSeq" id="WP_145894112.1">
    <property type="nucleotide sequence ID" value="NZ_VOBQ01000013.1"/>
</dbReference>
<dbReference type="SUPFAM" id="SSF54001">
    <property type="entry name" value="Cysteine proteinases"/>
    <property type="match status" value="1"/>
</dbReference>
<dbReference type="PANTHER" id="PTHR33490:SF12">
    <property type="entry name" value="BLL5557 PROTEIN"/>
    <property type="match status" value="1"/>
</dbReference>
<reference evidence="2 3" key="1">
    <citation type="submission" date="2019-07" db="EMBL/GenBank/DDBJ databases">
        <title>Caenimonas sedimenti sp. nov., isolated from activated sludge.</title>
        <authorList>
            <person name="Xu J."/>
        </authorList>
    </citation>
    <scope>NUCLEOTIDE SEQUENCE [LARGE SCALE GENOMIC DNA]</scope>
    <source>
        <strain evidence="2 3">HX-9-20</strain>
    </source>
</reference>